<sequence length="542" mass="59514">MENFGCVTWMDWFLRRTTPTRAKWDIFSRYLLHELAHMWVGNIVTMRWWDDLWLNEAFASNWAVSVTPCTDAWTAHLASEKLKAYFMDQGPMSHPIRQQVHDVAKAAATFDAITYPKGSSVLQQLMTYVGEANFSAGLTNHFATHAWSNTTLQDVIDAVADASGRDLDHCRAGWLETAGTDRLTLGHDTDGFALVSQGPGGRPRPHVLAVGAYERSGNHLERMALVEVEVAGERARLDLPAGGDLYLVNDEDLTFASTRPDATTRDAFFRNAARLPTATAWGIAVTTAWDMLSNGEATAAEAVQRLTVVLAVETSASVIEPYLNLAVEAADLWSSESERDELLRAVAAVCRGLSGVGAYRKAALRGFARTAAGVEEVAWLQAEAGEDIDLQWRALVRKAQLGSPTAAEAQALLDCDPDPDAWVSRLQVHAATPDAAEKNAVWQTLANDRAVLLASVHSVATPFWSAGQDDLLRPYAEVYLDLVQTIHRSGTVPARTYTKWLFPVFGIDLTFVGRAEKLAAQVVPVLRTNLLDRADRMLRSRG</sequence>
<evidence type="ECO:0000256" key="13">
    <source>
        <dbReference type="ARBA" id="ARBA00031533"/>
    </source>
</evidence>
<keyword evidence="6 16" id="KW-0031">Aminopeptidase</keyword>
<reference evidence="16 17" key="1">
    <citation type="submission" date="2017-08" db="EMBL/GenBank/DDBJ databases">
        <title>Complete Genome Sequence of Streptomyces formicae KY5, the formicamycin producer.</title>
        <authorList>
            <person name="Holmes N.A."/>
            <person name="Devine R."/>
            <person name="Qin Z."/>
            <person name="Seipke R.F."/>
            <person name="Wilkinson B."/>
            <person name="Hutchings M.I."/>
        </authorList>
    </citation>
    <scope>NUCLEOTIDE SEQUENCE [LARGE SCALE GENOMIC DNA]</scope>
    <source>
        <strain evidence="16 17">KY5</strain>
    </source>
</reference>
<evidence type="ECO:0000256" key="1">
    <source>
        <dbReference type="ARBA" id="ARBA00000098"/>
    </source>
</evidence>
<dbReference type="Proteomes" id="UP000221011">
    <property type="component" value="Chromosome"/>
</dbReference>
<gene>
    <name evidence="16" type="ORF">KY5_6232c</name>
</gene>
<dbReference type="InterPro" id="IPR050344">
    <property type="entry name" value="Peptidase_M1_aminopeptidases"/>
</dbReference>
<evidence type="ECO:0000259" key="15">
    <source>
        <dbReference type="Pfam" id="PF11838"/>
    </source>
</evidence>
<evidence type="ECO:0000256" key="4">
    <source>
        <dbReference type="ARBA" id="ARBA00012564"/>
    </source>
</evidence>
<feature type="domain" description="ERAP1-like C-terminal" evidence="15">
    <location>
        <begin position="245"/>
        <end position="505"/>
    </location>
</feature>
<evidence type="ECO:0000256" key="12">
    <source>
        <dbReference type="ARBA" id="ARBA00029811"/>
    </source>
</evidence>
<proteinExistence type="inferred from homology"/>
<keyword evidence="8" id="KW-0479">Metal-binding</keyword>
<accession>A0A291QHG5</accession>
<dbReference type="InterPro" id="IPR014782">
    <property type="entry name" value="Peptidase_M1_dom"/>
</dbReference>
<evidence type="ECO:0000256" key="2">
    <source>
        <dbReference type="ARBA" id="ARBA00001947"/>
    </source>
</evidence>
<evidence type="ECO:0000256" key="7">
    <source>
        <dbReference type="ARBA" id="ARBA00022670"/>
    </source>
</evidence>
<evidence type="ECO:0000256" key="9">
    <source>
        <dbReference type="ARBA" id="ARBA00022801"/>
    </source>
</evidence>
<dbReference type="PRINTS" id="PR00756">
    <property type="entry name" value="ALADIPTASE"/>
</dbReference>
<dbReference type="GO" id="GO:0008270">
    <property type="term" value="F:zinc ion binding"/>
    <property type="evidence" value="ECO:0007669"/>
    <property type="project" value="InterPro"/>
</dbReference>
<evidence type="ECO:0000256" key="10">
    <source>
        <dbReference type="ARBA" id="ARBA00022833"/>
    </source>
</evidence>
<dbReference type="Pfam" id="PF11838">
    <property type="entry name" value="ERAP1_C"/>
    <property type="match status" value="1"/>
</dbReference>
<keyword evidence="9 16" id="KW-0378">Hydrolase</keyword>
<dbReference type="GO" id="GO:0070006">
    <property type="term" value="F:metalloaminopeptidase activity"/>
    <property type="evidence" value="ECO:0007669"/>
    <property type="project" value="TreeGrafter"/>
</dbReference>
<keyword evidence="10" id="KW-0862">Zinc</keyword>
<dbReference type="InterPro" id="IPR001930">
    <property type="entry name" value="Peptidase_M1"/>
</dbReference>
<evidence type="ECO:0000256" key="5">
    <source>
        <dbReference type="ARBA" id="ARBA00015611"/>
    </source>
</evidence>
<dbReference type="Pfam" id="PF01433">
    <property type="entry name" value="Peptidase_M1"/>
    <property type="match status" value="1"/>
</dbReference>
<dbReference type="InterPro" id="IPR024571">
    <property type="entry name" value="ERAP1-like_C_dom"/>
</dbReference>
<keyword evidence="11" id="KW-0482">Metalloprotease</keyword>
<protein>
    <recommendedName>
        <fullName evidence="5">Aminopeptidase N</fullName>
        <ecNumber evidence="4">3.4.11.2</ecNumber>
    </recommendedName>
    <alternativeName>
        <fullName evidence="12">Alanine aminopeptidase</fullName>
    </alternativeName>
    <alternativeName>
        <fullName evidence="13">Lysyl aminopeptidase</fullName>
    </alternativeName>
</protein>
<dbReference type="GO" id="GO:0005737">
    <property type="term" value="C:cytoplasm"/>
    <property type="evidence" value="ECO:0007669"/>
    <property type="project" value="TreeGrafter"/>
</dbReference>
<dbReference type="GO" id="GO:0042277">
    <property type="term" value="F:peptide binding"/>
    <property type="evidence" value="ECO:0007669"/>
    <property type="project" value="TreeGrafter"/>
</dbReference>
<feature type="domain" description="Peptidase M1 membrane alanine aminopeptidase" evidence="14">
    <location>
        <begin position="1"/>
        <end position="173"/>
    </location>
</feature>
<dbReference type="GO" id="GO:0043171">
    <property type="term" value="P:peptide catabolic process"/>
    <property type="evidence" value="ECO:0007669"/>
    <property type="project" value="TreeGrafter"/>
</dbReference>
<dbReference type="GO" id="GO:0016285">
    <property type="term" value="F:alanyl aminopeptidase activity"/>
    <property type="evidence" value="ECO:0007669"/>
    <property type="project" value="UniProtKB-EC"/>
</dbReference>
<dbReference type="GO" id="GO:0016020">
    <property type="term" value="C:membrane"/>
    <property type="evidence" value="ECO:0007669"/>
    <property type="project" value="TreeGrafter"/>
</dbReference>
<keyword evidence="17" id="KW-1185">Reference proteome</keyword>
<keyword evidence="7" id="KW-0645">Protease</keyword>
<dbReference type="AlphaFoldDB" id="A0A291QHG5"/>
<organism evidence="16 17">
    <name type="scientific">Streptomyces formicae</name>
    <dbReference type="NCBI Taxonomy" id="1616117"/>
    <lineage>
        <taxon>Bacteria</taxon>
        <taxon>Bacillati</taxon>
        <taxon>Actinomycetota</taxon>
        <taxon>Actinomycetes</taxon>
        <taxon>Kitasatosporales</taxon>
        <taxon>Streptomycetaceae</taxon>
        <taxon>Streptomyces</taxon>
    </lineage>
</organism>
<comment type="similarity">
    <text evidence="3">Belongs to the peptidase M1 family.</text>
</comment>
<dbReference type="GO" id="GO:0005615">
    <property type="term" value="C:extracellular space"/>
    <property type="evidence" value="ECO:0007669"/>
    <property type="project" value="TreeGrafter"/>
</dbReference>
<dbReference type="GO" id="GO:0006508">
    <property type="term" value="P:proteolysis"/>
    <property type="evidence" value="ECO:0007669"/>
    <property type="project" value="UniProtKB-KW"/>
</dbReference>
<evidence type="ECO:0000259" key="14">
    <source>
        <dbReference type="Pfam" id="PF01433"/>
    </source>
</evidence>
<comment type="catalytic activity">
    <reaction evidence="1">
        <text>Release of an N-terminal amino acid, Xaa-|-Yaa- from a peptide, amide or arylamide. Xaa is preferably Ala, but may be most amino acids including Pro (slow action). When a terminal hydrophobic residue is followed by a prolyl residue, the two may be released as an intact Xaa-Pro dipeptide.</text>
        <dbReference type="EC" id="3.4.11.2"/>
    </reaction>
</comment>
<name>A0A291QHG5_9ACTN</name>
<evidence type="ECO:0000313" key="16">
    <source>
        <dbReference type="EMBL" id="ATL31250.1"/>
    </source>
</evidence>
<dbReference type="InterPro" id="IPR027268">
    <property type="entry name" value="Peptidase_M4/M1_CTD_sf"/>
</dbReference>
<dbReference type="KEGG" id="sfk:KY5_6232c"/>
<evidence type="ECO:0000256" key="8">
    <source>
        <dbReference type="ARBA" id="ARBA00022723"/>
    </source>
</evidence>
<dbReference type="PANTHER" id="PTHR11533">
    <property type="entry name" value="PROTEASE M1 ZINC METALLOPROTEASE"/>
    <property type="match status" value="1"/>
</dbReference>
<dbReference type="EC" id="3.4.11.2" evidence="4"/>
<dbReference type="EMBL" id="CP022685">
    <property type="protein sequence ID" value="ATL31250.1"/>
    <property type="molecule type" value="Genomic_DNA"/>
</dbReference>
<evidence type="ECO:0000313" key="17">
    <source>
        <dbReference type="Proteomes" id="UP000221011"/>
    </source>
</evidence>
<evidence type="ECO:0000256" key="6">
    <source>
        <dbReference type="ARBA" id="ARBA00022438"/>
    </source>
</evidence>
<dbReference type="SUPFAM" id="SSF55486">
    <property type="entry name" value="Metalloproteases ('zincins'), catalytic domain"/>
    <property type="match status" value="1"/>
</dbReference>
<dbReference type="Gene3D" id="1.10.390.10">
    <property type="entry name" value="Neutral Protease Domain 2"/>
    <property type="match status" value="1"/>
</dbReference>
<dbReference type="PANTHER" id="PTHR11533:SF174">
    <property type="entry name" value="PUROMYCIN-SENSITIVE AMINOPEPTIDASE-RELATED"/>
    <property type="match status" value="1"/>
</dbReference>
<comment type="cofactor">
    <cofactor evidence="2">
        <name>Zn(2+)</name>
        <dbReference type="ChEBI" id="CHEBI:29105"/>
    </cofactor>
</comment>
<evidence type="ECO:0000256" key="3">
    <source>
        <dbReference type="ARBA" id="ARBA00010136"/>
    </source>
</evidence>
<evidence type="ECO:0000256" key="11">
    <source>
        <dbReference type="ARBA" id="ARBA00023049"/>
    </source>
</evidence>